<sequence>MKCFGGTFGRSSLFHLGDAVLLLPHGAEALVDEAEDRPLRGVRGCCRRCRRHCVVLGLVVFELGEGRAGGQEHVVKQERGGTKNQRGSLQLQKLSAVLRLSQQ</sequence>
<organism evidence="2 3">
    <name type="scientific">Escallonia rubra</name>
    <dbReference type="NCBI Taxonomy" id="112253"/>
    <lineage>
        <taxon>Eukaryota</taxon>
        <taxon>Viridiplantae</taxon>
        <taxon>Streptophyta</taxon>
        <taxon>Embryophyta</taxon>
        <taxon>Tracheophyta</taxon>
        <taxon>Spermatophyta</taxon>
        <taxon>Magnoliopsida</taxon>
        <taxon>eudicotyledons</taxon>
        <taxon>Gunneridae</taxon>
        <taxon>Pentapetalae</taxon>
        <taxon>asterids</taxon>
        <taxon>campanulids</taxon>
        <taxon>Escalloniales</taxon>
        <taxon>Escalloniaceae</taxon>
        <taxon>Escallonia</taxon>
    </lineage>
</organism>
<comment type="caution">
    <text evidence="2">The sequence shown here is derived from an EMBL/GenBank/DDBJ whole genome shotgun (WGS) entry which is preliminary data.</text>
</comment>
<accession>A0AA88UGU3</accession>
<dbReference type="Proteomes" id="UP001187471">
    <property type="component" value="Unassembled WGS sequence"/>
</dbReference>
<keyword evidence="1" id="KW-0732">Signal</keyword>
<keyword evidence="3" id="KW-1185">Reference proteome</keyword>
<evidence type="ECO:0000313" key="2">
    <source>
        <dbReference type="EMBL" id="KAK2984374.1"/>
    </source>
</evidence>
<dbReference type="EMBL" id="JAVXUO010001242">
    <property type="protein sequence ID" value="KAK2984374.1"/>
    <property type="molecule type" value="Genomic_DNA"/>
</dbReference>
<evidence type="ECO:0000256" key="1">
    <source>
        <dbReference type="SAM" id="SignalP"/>
    </source>
</evidence>
<feature type="chain" id="PRO_5041694010" description="Secreted protein" evidence="1">
    <location>
        <begin position="30"/>
        <end position="103"/>
    </location>
</feature>
<gene>
    <name evidence="2" type="ORF">RJ640_005390</name>
</gene>
<evidence type="ECO:0000313" key="3">
    <source>
        <dbReference type="Proteomes" id="UP001187471"/>
    </source>
</evidence>
<reference evidence="2" key="1">
    <citation type="submission" date="2022-12" db="EMBL/GenBank/DDBJ databases">
        <title>Draft genome assemblies for two species of Escallonia (Escalloniales).</title>
        <authorList>
            <person name="Chanderbali A."/>
            <person name="Dervinis C."/>
            <person name="Anghel I."/>
            <person name="Soltis D."/>
            <person name="Soltis P."/>
            <person name="Zapata F."/>
        </authorList>
    </citation>
    <scope>NUCLEOTIDE SEQUENCE</scope>
    <source>
        <strain evidence="2">UCBG92.1500</strain>
        <tissue evidence="2">Leaf</tissue>
    </source>
</reference>
<proteinExistence type="predicted"/>
<feature type="signal peptide" evidence="1">
    <location>
        <begin position="1"/>
        <end position="29"/>
    </location>
</feature>
<protein>
    <recommendedName>
        <fullName evidence="4">Secreted protein</fullName>
    </recommendedName>
</protein>
<evidence type="ECO:0008006" key="4">
    <source>
        <dbReference type="Google" id="ProtNLM"/>
    </source>
</evidence>
<dbReference type="AlphaFoldDB" id="A0AA88UGU3"/>
<name>A0AA88UGU3_9ASTE</name>